<evidence type="ECO:0000256" key="5">
    <source>
        <dbReference type="ARBA" id="ARBA00023136"/>
    </source>
</evidence>
<feature type="transmembrane region" description="Helical" evidence="6">
    <location>
        <begin position="127"/>
        <end position="149"/>
    </location>
</feature>
<dbReference type="EMBL" id="JAVRRJ010000017">
    <property type="protein sequence ID" value="KAK5080253.1"/>
    <property type="molecule type" value="Genomic_DNA"/>
</dbReference>
<evidence type="ECO:0000256" key="1">
    <source>
        <dbReference type="ARBA" id="ARBA00004141"/>
    </source>
</evidence>
<comment type="subcellular location">
    <subcellularLocation>
        <location evidence="1">Membrane</location>
        <topology evidence="1">Multi-pass membrane protein</topology>
    </subcellularLocation>
</comment>
<feature type="transmembrane region" description="Helical" evidence="6">
    <location>
        <begin position="63"/>
        <end position="84"/>
    </location>
</feature>
<dbReference type="Pfam" id="PF00324">
    <property type="entry name" value="AA_permease"/>
    <property type="match status" value="1"/>
</dbReference>
<proteinExistence type="predicted"/>
<keyword evidence="2" id="KW-0813">Transport</keyword>
<gene>
    <name evidence="8" type="ORF">LTR05_008701</name>
</gene>
<accession>A0AAN7PJH1</accession>
<feature type="transmembrane region" description="Helical" evidence="6">
    <location>
        <begin position="20"/>
        <end position="43"/>
    </location>
</feature>
<feature type="transmembrane region" description="Helical" evidence="6">
    <location>
        <begin position="99"/>
        <end position="120"/>
    </location>
</feature>
<organism evidence="8 9">
    <name type="scientific">Lithohypha guttulata</name>
    <dbReference type="NCBI Taxonomy" id="1690604"/>
    <lineage>
        <taxon>Eukaryota</taxon>
        <taxon>Fungi</taxon>
        <taxon>Dikarya</taxon>
        <taxon>Ascomycota</taxon>
        <taxon>Pezizomycotina</taxon>
        <taxon>Eurotiomycetes</taxon>
        <taxon>Chaetothyriomycetidae</taxon>
        <taxon>Chaetothyriales</taxon>
        <taxon>Trichomeriaceae</taxon>
        <taxon>Lithohypha</taxon>
    </lineage>
</organism>
<dbReference type="GO" id="GO:0016020">
    <property type="term" value="C:membrane"/>
    <property type="evidence" value="ECO:0007669"/>
    <property type="project" value="UniProtKB-SubCell"/>
</dbReference>
<evidence type="ECO:0000256" key="6">
    <source>
        <dbReference type="SAM" id="Phobius"/>
    </source>
</evidence>
<dbReference type="Proteomes" id="UP001309876">
    <property type="component" value="Unassembled WGS sequence"/>
</dbReference>
<evidence type="ECO:0000256" key="2">
    <source>
        <dbReference type="ARBA" id="ARBA00022448"/>
    </source>
</evidence>
<evidence type="ECO:0000256" key="3">
    <source>
        <dbReference type="ARBA" id="ARBA00022692"/>
    </source>
</evidence>
<feature type="domain" description="Amino acid permease/ SLC12A" evidence="7">
    <location>
        <begin position="2"/>
        <end position="139"/>
    </location>
</feature>
<keyword evidence="9" id="KW-1185">Reference proteome</keyword>
<evidence type="ECO:0000313" key="9">
    <source>
        <dbReference type="Proteomes" id="UP001309876"/>
    </source>
</evidence>
<keyword evidence="4 6" id="KW-1133">Transmembrane helix</keyword>
<dbReference type="InterPro" id="IPR004841">
    <property type="entry name" value="AA-permease/SLC12A_dom"/>
</dbReference>
<sequence>MLLAISGIIDVTVFSTFETVLHTASTAGALIALGVVGGITIYVMSSLGEMVILWPVPNALVAYVEYFIGPNLAIVVGVTYWYAIFINHVVELTSLDWRYTWSSVFTGLLISAFDTLCLFVNDPLIRVGIMIAIGLTLVGINGLGIRLSIVCIESSHAVSDEA</sequence>
<keyword evidence="3 6" id="KW-0812">Transmembrane</keyword>
<evidence type="ECO:0000256" key="4">
    <source>
        <dbReference type="ARBA" id="ARBA00022989"/>
    </source>
</evidence>
<dbReference type="AlphaFoldDB" id="A0AAN7PJH1"/>
<comment type="caution">
    <text evidence="8">The sequence shown here is derived from an EMBL/GenBank/DDBJ whole genome shotgun (WGS) entry which is preliminary data.</text>
</comment>
<evidence type="ECO:0000259" key="7">
    <source>
        <dbReference type="Pfam" id="PF00324"/>
    </source>
</evidence>
<dbReference type="GO" id="GO:0055085">
    <property type="term" value="P:transmembrane transport"/>
    <property type="evidence" value="ECO:0007669"/>
    <property type="project" value="InterPro"/>
</dbReference>
<evidence type="ECO:0000313" key="8">
    <source>
        <dbReference type="EMBL" id="KAK5080253.1"/>
    </source>
</evidence>
<keyword evidence="5 6" id="KW-0472">Membrane</keyword>
<dbReference type="Gene3D" id="1.20.1740.10">
    <property type="entry name" value="Amino acid/polyamine transporter I"/>
    <property type="match status" value="1"/>
</dbReference>
<name>A0AAN7PJH1_9EURO</name>
<protein>
    <recommendedName>
        <fullName evidence="7">Amino acid permease/ SLC12A domain-containing protein</fullName>
    </recommendedName>
</protein>
<dbReference type="PANTHER" id="PTHR43495:SF5">
    <property type="entry name" value="GAMMA-AMINOBUTYRIC ACID PERMEASE"/>
    <property type="match status" value="1"/>
</dbReference>
<dbReference type="PANTHER" id="PTHR43495">
    <property type="entry name" value="GABA PERMEASE"/>
    <property type="match status" value="1"/>
</dbReference>
<reference evidence="8 9" key="1">
    <citation type="submission" date="2023-08" db="EMBL/GenBank/DDBJ databases">
        <title>Black Yeasts Isolated from many extreme environments.</title>
        <authorList>
            <person name="Coleine C."/>
            <person name="Stajich J.E."/>
            <person name="Selbmann L."/>
        </authorList>
    </citation>
    <scope>NUCLEOTIDE SEQUENCE [LARGE SCALE GENOMIC DNA]</scope>
    <source>
        <strain evidence="8 9">CCFEE 5910</strain>
    </source>
</reference>